<keyword evidence="1" id="KW-0732">Signal</keyword>
<evidence type="ECO:0000313" key="3">
    <source>
        <dbReference type="Proteomes" id="UP000023152"/>
    </source>
</evidence>
<comment type="caution">
    <text evidence="2">The sequence shown here is derived from an EMBL/GenBank/DDBJ whole genome shotgun (WGS) entry which is preliminary data.</text>
</comment>
<gene>
    <name evidence="2" type="ORF">RFI_32382</name>
</gene>
<evidence type="ECO:0000256" key="1">
    <source>
        <dbReference type="SAM" id="SignalP"/>
    </source>
</evidence>
<dbReference type="PROSITE" id="PS50818">
    <property type="entry name" value="INTEIN_C_TER"/>
    <property type="match status" value="1"/>
</dbReference>
<evidence type="ECO:0000313" key="2">
    <source>
        <dbReference type="EMBL" id="ETO05015.1"/>
    </source>
</evidence>
<sequence length="271" mass="31536">MKSLLVLVVLHVLKAFLMVSSVTNINTCNSTGNATNGQIYLKYQYNMNILKILWNTLVNYMWKMIMWKCAQYPQVKGLKSVLVVQIFNKESTSLENKIIRILQNIMMINAKQFNKNSYTKTPAMNMSTYNSNQMEKKIVYEKKVSIFFKKNKNNSVLETGEVTIIRTPPLQTMSTIMSKYKIQDIVRNKLFLIPRIHQHRAQPILFAANLLFQNLAAQTLIVDSHNFASNFEIIVQNCNVKLFFFTSFFKKPNNKKIYINHAIMHVQNYLG</sequence>
<accession>X6LWB7</accession>
<feature type="signal peptide" evidence="1">
    <location>
        <begin position="1"/>
        <end position="15"/>
    </location>
</feature>
<name>X6LWB7_RETFI</name>
<dbReference type="InterPro" id="IPR030934">
    <property type="entry name" value="Intein_C"/>
</dbReference>
<organism evidence="2 3">
    <name type="scientific">Reticulomyxa filosa</name>
    <dbReference type="NCBI Taxonomy" id="46433"/>
    <lineage>
        <taxon>Eukaryota</taxon>
        <taxon>Sar</taxon>
        <taxon>Rhizaria</taxon>
        <taxon>Retaria</taxon>
        <taxon>Foraminifera</taxon>
        <taxon>Monothalamids</taxon>
        <taxon>Reticulomyxidae</taxon>
        <taxon>Reticulomyxa</taxon>
    </lineage>
</organism>
<reference evidence="2 3" key="1">
    <citation type="journal article" date="2013" name="Curr. Biol.">
        <title>The Genome of the Foraminiferan Reticulomyxa filosa.</title>
        <authorList>
            <person name="Glockner G."/>
            <person name="Hulsmann N."/>
            <person name="Schleicher M."/>
            <person name="Noegel A.A."/>
            <person name="Eichinger L."/>
            <person name="Gallinger C."/>
            <person name="Pawlowski J."/>
            <person name="Sierra R."/>
            <person name="Euteneuer U."/>
            <person name="Pillet L."/>
            <person name="Moustafa A."/>
            <person name="Platzer M."/>
            <person name="Groth M."/>
            <person name="Szafranski K."/>
            <person name="Schliwa M."/>
        </authorList>
    </citation>
    <scope>NUCLEOTIDE SEQUENCE [LARGE SCALE GENOMIC DNA]</scope>
</reference>
<keyword evidence="3" id="KW-1185">Reference proteome</keyword>
<dbReference type="EMBL" id="ASPP01028632">
    <property type="protein sequence ID" value="ETO05015.1"/>
    <property type="molecule type" value="Genomic_DNA"/>
</dbReference>
<proteinExistence type="predicted"/>
<feature type="chain" id="PRO_5012677996" evidence="1">
    <location>
        <begin position="16"/>
        <end position="271"/>
    </location>
</feature>
<dbReference type="AlphaFoldDB" id="X6LWB7"/>
<protein>
    <submittedName>
        <fullName evidence="2">Uncharacterized protein</fullName>
    </submittedName>
</protein>
<dbReference type="Proteomes" id="UP000023152">
    <property type="component" value="Unassembled WGS sequence"/>
</dbReference>